<feature type="transmembrane region" description="Helical" evidence="10">
    <location>
        <begin position="39"/>
        <end position="60"/>
    </location>
</feature>
<keyword evidence="4 10" id="KW-0812">Transmembrane</keyword>
<dbReference type="GeneID" id="26100730"/>
<keyword evidence="2" id="KW-0244">Early protein</keyword>
<accession>A0A0M4MF10</accession>
<keyword evidence="5" id="KW-0732">Signal</keyword>
<keyword evidence="9" id="KW-0325">Glycoprotein</keyword>
<evidence type="ECO:0000256" key="2">
    <source>
        <dbReference type="ARBA" id="ARBA00022518"/>
    </source>
</evidence>
<dbReference type="EMBL" id="KP329565">
    <property type="protein sequence ID" value="ALE30445.1"/>
    <property type="molecule type" value="Genomic_DNA"/>
</dbReference>
<evidence type="ECO:0000256" key="7">
    <source>
        <dbReference type="ARBA" id="ARBA00022989"/>
    </source>
</evidence>
<dbReference type="GO" id="GO:0009966">
    <property type="term" value="P:regulation of signal transduction"/>
    <property type="evidence" value="ECO:0007669"/>
    <property type="project" value="InterPro"/>
</dbReference>
<keyword evidence="3" id="KW-0597">Phosphoprotein</keyword>
<reference evidence="11 12" key="1">
    <citation type="journal article" date="2015" name="Arch. Virol.">
        <title>Taxonomy proposal for Old World monkey adenoviruses: characterisation of several non-human, non-ape primate adenovirus lineages.</title>
        <authorList>
            <person name="Panto L."/>
            <person name="Podgorski I.I."/>
            <person name="Janoska M."/>
            <person name="Marko O."/>
            <person name="Harrach B."/>
        </authorList>
    </citation>
    <scope>NUCLEOTIDE SEQUENCE [LARGE SCALE GENOMIC DNA]</scope>
    <source>
        <strain evidence="11">AA153</strain>
    </source>
</reference>
<dbReference type="Proteomes" id="UP000129765">
    <property type="component" value="Segment"/>
</dbReference>
<evidence type="ECO:0000256" key="1">
    <source>
        <dbReference type="ARBA" id="ARBA00004379"/>
    </source>
</evidence>
<evidence type="ECO:0000256" key="9">
    <source>
        <dbReference type="ARBA" id="ARBA00023180"/>
    </source>
</evidence>
<keyword evidence="8 10" id="KW-0472">Membrane</keyword>
<name>A0A0M4MF10_9ADEN</name>
<evidence type="ECO:0000256" key="6">
    <source>
        <dbReference type="ARBA" id="ARBA00022870"/>
    </source>
</evidence>
<evidence type="ECO:0000256" key="5">
    <source>
        <dbReference type="ARBA" id="ARBA00022729"/>
    </source>
</evidence>
<comment type="subcellular location">
    <subcellularLocation>
        <location evidence="1">Host membrane</location>
        <topology evidence="1">Single-pass membrane protein</topology>
    </subcellularLocation>
</comment>
<dbReference type="GO" id="GO:0016020">
    <property type="term" value="C:membrane"/>
    <property type="evidence" value="ECO:0007669"/>
    <property type="project" value="InterPro"/>
</dbReference>
<evidence type="ECO:0000313" key="12">
    <source>
        <dbReference type="Proteomes" id="UP000129765"/>
    </source>
</evidence>
<keyword evidence="7 10" id="KW-1133">Transmembrane helix</keyword>
<evidence type="ECO:0000313" key="11">
    <source>
        <dbReference type="EMBL" id="ALE30445.1"/>
    </source>
</evidence>
<evidence type="ECO:0000256" key="3">
    <source>
        <dbReference type="ARBA" id="ARBA00022553"/>
    </source>
</evidence>
<dbReference type="GO" id="GO:0033644">
    <property type="term" value="C:host cell membrane"/>
    <property type="evidence" value="ECO:0007669"/>
    <property type="project" value="UniProtKB-SubCell"/>
</dbReference>
<dbReference type="KEGG" id="vg:26100730"/>
<sequence length="110" mass="12511">MITLLLFNLFTLIDCRCPFTKPWNLHTCYNEIPETPVGWLYVLTAVLVFISTCLGVKLYFTFNFGWLHPNENLPRYPLNALPLQQLPPQPAPLVPAPSVISYFQLTGGDD</sequence>
<evidence type="ECO:0000256" key="10">
    <source>
        <dbReference type="SAM" id="Phobius"/>
    </source>
</evidence>
<dbReference type="OrthoDB" id="25307at10239"/>
<dbReference type="InterPro" id="IPR008131">
    <property type="entry name" value="Adeno_E3_14_5"/>
</dbReference>
<proteinExistence type="predicted"/>
<dbReference type="RefSeq" id="YP_009174208.1">
    <property type="nucleotide sequence ID" value="NC_028107.1"/>
</dbReference>
<dbReference type="Pfam" id="PF04834">
    <property type="entry name" value="Adeno_E3_14_5"/>
    <property type="match status" value="1"/>
</dbReference>
<evidence type="ECO:0000256" key="8">
    <source>
        <dbReference type="ARBA" id="ARBA00023136"/>
    </source>
</evidence>
<keyword evidence="12" id="KW-1185">Reference proteome</keyword>
<evidence type="ECO:0000256" key="4">
    <source>
        <dbReference type="ARBA" id="ARBA00022692"/>
    </source>
</evidence>
<keyword evidence="6" id="KW-1043">Host membrane</keyword>
<protein>
    <submittedName>
        <fullName evidence="11">RID-beta</fullName>
    </submittedName>
</protein>
<organism evidence="11 12">
    <name type="scientific">Simian adenovirus 19</name>
    <dbReference type="NCBI Taxonomy" id="38416"/>
    <lineage>
        <taxon>Viruses</taxon>
        <taxon>Varidnaviria</taxon>
        <taxon>Bamfordvirae</taxon>
        <taxon>Preplasmiviricota</taxon>
        <taxon>Polisuviricotina</taxon>
        <taxon>Pharingeaviricetes</taxon>
        <taxon>Rowavirales</taxon>
        <taxon>Adenoviridae</taxon>
        <taxon>Mastadenovirus</taxon>
        <taxon>Mastadenovirus cynocephali</taxon>
        <taxon>Simian mastadenovirus C</taxon>
    </lineage>
</organism>